<name>L8HLB7_9CETA</name>
<dbReference type="InterPro" id="IPR013320">
    <property type="entry name" value="ConA-like_dom_sf"/>
</dbReference>
<dbReference type="Pfam" id="PF00643">
    <property type="entry name" value="zf-B_box"/>
    <property type="match status" value="1"/>
</dbReference>
<dbReference type="Pfam" id="PF15227">
    <property type="entry name" value="zf-C3HC4_4"/>
    <property type="match status" value="1"/>
</dbReference>
<dbReference type="PANTHER" id="PTHR24103">
    <property type="entry name" value="E3 UBIQUITIN-PROTEIN LIGASE TRIM"/>
    <property type="match status" value="1"/>
</dbReference>
<dbReference type="InterPro" id="IPR003879">
    <property type="entry name" value="Butyrophylin_SPRY"/>
</dbReference>
<dbReference type="Pfam" id="PF00622">
    <property type="entry name" value="SPRY"/>
    <property type="match status" value="1"/>
</dbReference>
<keyword evidence="3" id="KW-0862">Zinc</keyword>
<evidence type="ECO:0000256" key="1">
    <source>
        <dbReference type="ARBA" id="ARBA00022723"/>
    </source>
</evidence>
<dbReference type="Gene3D" id="3.30.40.10">
    <property type="entry name" value="Zinc/RING finger domain, C3HC4 (zinc finger)"/>
    <property type="match status" value="1"/>
</dbReference>
<evidence type="ECO:0000313" key="8">
    <source>
        <dbReference type="EMBL" id="ELR44658.1"/>
    </source>
</evidence>
<evidence type="ECO:0000259" key="5">
    <source>
        <dbReference type="PROSITE" id="PS50089"/>
    </source>
</evidence>
<dbReference type="InterPro" id="IPR017907">
    <property type="entry name" value="Znf_RING_CS"/>
</dbReference>
<dbReference type="AlphaFoldDB" id="L8HLB7"/>
<dbReference type="SUPFAM" id="SSF57850">
    <property type="entry name" value="RING/U-box"/>
    <property type="match status" value="1"/>
</dbReference>
<reference evidence="8 9" key="1">
    <citation type="journal article" date="2012" name="Nat. Genet.">
        <title>The yak genome and adaptation to life at high altitude.</title>
        <authorList>
            <person name="Qiu Q."/>
            <person name="Zhang G."/>
            <person name="Ma T."/>
            <person name="Qian W."/>
            <person name="Wang J."/>
            <person name="Ye Z."/>
            <person name="Cao C."/>
            <person name="Hu Q."/>
            <person name="Kim J."/>
            <person name="Larkin D.M."/>
            <person name="Auvil L."/>
            <person name="Capitanu B."/>
            <person name="Ma J."/>
            <person name="Lewin H.A."/>
            <person name="Qian X."/>
            <person name="Lang Y."/>
            <person name="Zhou R."/>
            <person name="Wang L."/>
            <person name="Wang K."/>
            <person name="Xia J."/>
            <person name="Liao S."/>
            <person name="Pan S."/>
            <person name="Lu X."/>
            <person name="Hou H."/>
            <person name="Wang Y."/>
            <person name="Zang X."/>
            <person name="Yin Y."/>
            <person name="Ma H."/>
            <person name="Zhang J."/>
            <person name="Wang Z."/>
            <person name="Zhang Y."/>
            <person name="Zhang D."/>
            <person name="Yonezawa T."/>
            <person name="Hasegawa M."/>
            <person name="Zhong Y."/>
            <person name="Liu W."/>
            <person name="Zhang Y."/>
            <person name="Huang Z."/>
            <person name="Zhang S."/>
            <person name="Long R."/>
            <person name="Yang H."/>
            <person name="Wang J."/>
            <person name="Lenstra J.A."/>
            <person name="Cooper D.N."/>
            <person name="Wu Y."/>
            <person name="Wang J."/>
            <person name="Shi P."/>
            <person name="Wang J."/>
            <person name="Liu J."/>
        </authorList>
    </citation>
    <scope>NUCLEOTIDE SEQUENCE [LARGE SCALE GENOMIC DNA]</scope>
    <source>
        <strain evidence="9">yakQH1</strain>
    </source>
</reference>
<gene>
    <name evidence="8" type="ORF">M91_05115</name>
</gene>
<dbReference type="SMART" id="SM00589">
    <property type="entry name" value="PRY"/>
    <property type="match status" value="1"/>
</dbReference>
<keyword evidence="2 4" id="KW-0863">Zinc-finger</keyword>
<evidence type="ECO:0000256" key="2">
    <source>
        <dbReference type="ARBA" id="ARBA00022771"/>
    </source>
</evidence>
<dbReference type="PROSITE" id="PS50119">
    <property type="entry name" value="ZF_BBOX"/>
    <property type="match status" value="1"/>
</dbReference>
<dbReference type="EMBL" id="JH885910">
    <property type="protein sequence ID" value="ELR44658.1"/>
    <property type="molecule type" value="Genomic_DNA"/>
</dbReference>
<dbReference type="InterPro" id="IPR001870">
    <property type="entry name" value="B30.2/SPRY"/>
</dbReference>
<evidence type="ECO:0000259" key="7">
    <source>
        <dbReference type="PROSITE" id="PS50188"/>
    </source>
</evidence>
<dbReference type="PROSITE" id="PS50089">
    <property type="entry name" value="ZF_RING_2"/>
    <property type="match status" value="1"/>
</dbReference>
<dbReference type="SMART" id="SM00184">
    <property type="entry name" value="RING"/>
    <property type="match status" value="1"/>
</dbReference>
<dbReference type="Gene3D" id="3.30.160.60">
    <property type="entry name" value="Classic Zinc Finger"/>
    <property type="match status" value="1"/>
</dbReference>
<dbReference type="InterPro" id="IPR013083">
    <property type="entry name" value="Znf_RING/FYVE/PHD"/>
</dbReference>
<keyword evidence="1" id="KW-0479">Metal-binding</keyword>
<dbReference type="InterPro" id="IPR043136">
    <property type="entry name" value="B30.2/SPRY_sf"/>
</dbReference>
<dbReference type="InterPro" id="IPR000315">
    <property type="entry name" value="Znf_B-box"/>
</dbReference>
<feature type="non-terminal residue" evidence="8">
    <location>
        <position position="1"/>
    </location>
</feature>
<dbReference type="SMART" id="SM00336">
    <property type="entry name" value="BBOX"/>
    <property type="match status" value="1"/>
</dbReference>
<dbReference type="PRINTS" id="PR01407">
    <property type="entry name" value="BUTYPHLNCDUF"/>
</dbReference>
<feature type="domain" description="B30.2/SPRY" evidence="7">
    <location>
        <begin position="283"/>
        <end position="475"/>
    </location>
</feature>
<dbReference type="GO" id="GO:0008270">
    <property type="term" value="F:zinc ion binding"/>
    <property type="evidence" value="ECO:0007669"/>
    <property type="project" value="UniProtKB-KW"/>
</dbReference>
<dbReference type="PROSITE" id="PS50188">
    <property type="entry name" value="B302_SPRY"/>
    <property type="match status" value="1"/>
</dbReference>
<dbReference type="InterPro" id="IPR006574">
    <property type="entry name" value="PRY"/>
</dbReference>
<evidence type="ECO:0000313" key="9">
    <source>
        <dbReference type="Proteomes" id="UP000011080"/>
    </source>
</evidence>
<dbReference type="InterPro" id="IPR050143">
    <property type="entry name" value="TRIM/RBCC"/>
</dbReference>
<organism evidence="8 9">
    <name type="scientific">Bos mutus</name>
    <name type="common">wild yak</name>
    <dbReference type="NCBI Taxonomy" id="72004"/>
    <lineage>
        <taxon>Eukaryota</taxon>
        <taxon>Metazoa</taxon>
        <taxon>Chordata</taxon>
        <taxon>Craniata</taxon>
        <taxon>Vertebrata</taxon>
        <taxon>Euteleostomi</taxon>
        <taxon>Mammalia</taxon>
        <taxon>Eutheria</taxon>
        <taxon>Laurasiatheria</taxon>
        <taxon>Artiodactyla</taxon>
        <taxon>Ruminantia</taxon>
        <taxon>Pecora</taxon>
        <taxon>Bovidae</taxon>
        <taxon>Bovinae</taxon>
        <taxon>Bos</taxon>
    </lineage>
</organism>
<feature type="domain" description="RING-type" evidence="5">
    <location>
        <begin position="8"/>
        <end position="49"/>
    </location>
</feature>
<dbReference type="STRING" id="72004.ENSBMUP00000003101"/>
<sequence length="475" mass="53135">KLQEEMICPICLDILQDPATIDCGHSFCLSCITQSGEAADSVLKCPLCNKIVKRDTITPNWLLVNLVEKIQAMNPSDMQPETKELRCLRHGEKCHYFCEVDGKFLCVVCRESKDHKTHNTTLIEEAAQNYQVSISGSLPCSPIRSRVQNFEAILSSSECPLSCPQYQVELEKEKVIEAFRQLRKVLKEEKSFLLSRINWLGQEISKGEKLYVTSTKSQLNYLRKLKDSLKSRQCLPPGQLLQVIQPYLPRSEAFRFLNPTPVSMDLEKKLSDIKSRHDSLTKSLKKFKGATNIEELKTMIDPLTLDAASAHPDLIISQDLKTVTLKPVPQRVCAGDTDPERFYPFRCVLGLPGLCSGCQTWEAELQGPEGGGCVVGVASELVPRKGMLQIEPLSGFWALRIAGSECQALTETGTREDLSVCLRKVGVHVNHECGKVVFYDATTSNHLYTFHASFPGQIFPFFRLLVPGTQITLSP</sequence>
<dbReference type="InterPro" id="IPR003877">
    <property type="entry name" value="SPRY_dom"/>
</dbReference>
<dbReference type="SUPFAM" id="SSF49899">
    <property type="entry name" value="Concanavalin A-like lectins/glucanases"/>
    <property type="match status" value="1"/>
</dbReference>
<protein>
    <submittedName>
        <fullName evidence="8">E3 ubiquitin-protein ligase TRIM31</fullName>
    </submittedName>
</protein>
<dbReference type="Gene3D" id="2.60.120.920">
    <property type="match status" value="1"/>
</dbReference>
<evidence type="ECO:0000256" key="4">
    <source>
        <dbReference type="PROSITE-ProRule" id="PRU00024"/>
    </source>
</evidence>
<dbReference type="SMART" id="SM00449">
    <property type="entry name" value="SPRY"/>
    <property type="match status" value="1"/>
</dbReference>
<proteinExistence type="predicted"/>
<dbReference type="PROSITE" id="PS00518">
    <property type="entry name" value="ZF_RING_1"/>
    <property type="match status" value="1"/>
</dbReference>
<dbReference type="Pfam" id="PF13765">
    <property type="entry name" value="PRY"/>
    <property type="match status" value="1"/>
</dbReference>
<evidence type="ECO:0000256" key="3">
    <source>
        <dbReference type="ARBA" id="ARBA00022833"/>
    </source>
</evidence>
<accession>L8HLB7</accession>
<feature type="domain" description="B box-type" evidence="6">
    <location>
        <begin position="82"/>
        <end position="123"/>
    </location>
</feature>
<evidence type="ECO:0000259" key="6">
    <source>
        <dbReference type="PROSITE" id="PS50119"/>
    </source>
</evidence>
<dbReference type="Proteomes" id="UP000011080">
    <property type="component" value="Unassembled WGS sequence"/>
</dbReference>
<dbReference type="SUPFAM" id="SSF57845">
    <property type="entry name" value="B-box zinc-binding domain"/>
    <property type="match status" value="1"/>
</dbReference>
<dbReference type="InterPro" id="IPR001841">
    <property type="entry name" value="Znf_RING"/>
</dbReference>